<organism evidence="1 2">
    <name type="scientific">Achromobacter spanius</name>
    <dbReference type="NCBI Taxonomy" id="217203"/>
    <lineage>
        <taxon>Bacteria</taxon>
        <taxon>Pseudomonadati</taxon>
        <taxon>Pseudomonadota</taxon>
        <taxon>Betaproteobacteria</taxon>
        <taxon>Burkholderiales</taxon>
        <taxon>Alcaligenaceae</taxon>
        <taxon>Achromobacter</taxon>
    </lineage>
</organism>
<name>A0AAW3HZ86_9BURK</name>
<evidence type="ECO:0000313" key="1">
    <source>
        <dbReference type="EMBL" id="KNE25540.1"/>
    </source>
</evidence>
<dbReference type="Proteomes" id="UP000037511">
    <property type="component" value="Unassembled WGS sequence"/>
</dbReference>
<evidence type="ECO:0000313" key="2">
    <source>
        <dbReference type="Proteomes" id="UP000037511"/>
    </source>
</evidence>
<gene>
    <name evidence="1" type="ORF">AFM18_21900</name>
</gene>
<accession>A0AAW3HZ86</accession>
<reference evidence="1 2" key="1">
    <citation type="submission" date="2015-07" db="EMBL/GenBank/DDBJ databases">
        <title>Draft genome of Achromobacter spanius.</title>
        <authorList>
            <person name="Wang X."/>
        </authorList>
    </citation>
    <scope>NUCLEOTIDE SEQUENCE [LARGE SCALE GENOMIC DNA]</scope>
    <source>
        <strain evidence="1 2">CGMCC9173</strain>
    </source>
</reference>
<sequence>MGEARDAGQKNIGAASRVTHLVASALWSRQLMGYARQVPYFLHRFCRASPILRSSFVFRRMGEARDAVQKINGLNRA</sequence>
<dbReference type="EMBL" id="LGVG01000034">
    <property type="protein sequence ID" value="KNE25540.1"/>
    <property type="molecule type" value="Genomic_DNA"/>
</dbReference>
<proteinExistence type="predicted"/>
<dbReference type="AlphaFoldDB" id="A0AAW3HZ86"/>
<comment type="caution">
    <text evidence="1">The sequence shown here is derived from an EMBL/GenBank/DDBJ whole genome shotgun (WGS) entry which is preliminary data.</text>
</comment>
<protein>
    <submittedName>
        <fullName evidence="1">Uncharacterized protein</fullName>
    </submittedName>
</protein>